<dbReference type="InterPro" id="IPR009003">
    <property type="entry name" value="Peptidase_S1_PA"/>
</dbReference>
<feature type="disulfide bond" evidence="14">
    <location>
        <begin position="2276"/>
        <end position="2291"/>
    </location>
</feature>
<feature type="region of interest" description="Disordered" evidence="16">
    <location>
        <begin position="274"/>
        <end position="427"/>
    </location>
</feature>
<feature type="disulfide bond" evidence="14">
    <location>
        <begin position="2456"/>
        <end position="2471"/>
    </location>
</feature>
<feature type="domain" description="MAM" evidence="21">
    <location>
        <begin position="2114"/>
        <end position="2253"/>
    </location>
</feature>
<keyword evidence="4" id="KW-0732">Signal</keyword>
<dbReference type="Pfam" id="PF00431">
    <property type="entry name" value="CUB"/>
    <property type="match status" value="2"/>
</dbReference>
<dbReference type="InterPro" id="IPR002172">
    <property type="entry name" value="LDrepeatLR_classA_rpt"/>
</dbReference>
<dbReference type="SUPFAM" id="SSF63501">
    <property type="entry name" value="Frizzled cysteine-rich domain"/>
    <property type="match status" value="1"/>
</dbReference>
<feature type="disulfide bond" evidence="14">
    <location>
        <begin position="4526"/>
        <end position="4541"/>
    </location>
</feature>
<dbReference type="Gene3D" id="2.60.120.290">
    <property type="entry name" value="Spermadhesin, CUB domain"/>
    <property type="match status" value="2"/>
</dbReference>
<evidence type="ECO:0000256" key="5">
    <source>
        <dbReference type="ARBA" id="ARBA00022737"/>
    </source>
</evidence>
<feature type="domain" description="MAM" evidence="21">
    <location>
        <begin position="3654"/>
        <end position="3811"/>
    </location>
</feature>
<comment type="caution">
    <text evidence="24">The sequence shown here is derived from an EMBL/GenBank/DDBJ whole genome shotgun (WGS) entry which is preliminary data.</text>
</comment>
<protein>
    <submittedName>
        <fullName evidence="24">Uncharacterized protein</fullName>
    </submittedName>
</protein>
<dbReference type="InterPro" id="IPR000998">
    <property type="entry name" value="MAM_dom"/>
</dbReference>
<feature type="domain" description="MAM" evidence="21">
    <location>
        <begin position="1962"/>
        <end position="2111"/>
    </location>
</feature>
<evidence type="ECO:0000313" key="25">
    <source>
        <dbReference type="Proteomes" id="UP000596742"/>
    </source>
</evidence>
<feature type="domain" description="MAM" evidence="21">
    <location>
        <begin position="1472"/>
        <end position="1630"/>
    </location>
</feature>
<dbReference type="Pfam" id="PF00629">
    <property type="entry name" value="MAM"/>
    <property type="match status" value="10"/>
</dbReference>
<evidence type="ECO:0000256" key="11">
    <source>
        <dbReference type="ARBA" id="ARBA00023157"/>
    </source>
</evidence>
<dbReference type="PROSITE" id="PS01180">
    <property type="entry name" value="CUB"/>
    <property type="match status" value="2"/>
</dbReference>
<gene>
    <name evidence="24" type="ORF">MGAL_10B037509</name>
</gene>
<evidence type="ECO:0000259" key="19">
    <source>
        <dbReference type="PROSITE" id="PS50024"/>
    </source>
</evidence>
<dbReference type="Gene3D" id="4.10.400.10">
    <property type="entry name" value="Low-density Lipoprotein Receptor"/>
    <property type="match status" value="7"/>
</dbReference>
<dbReference type="Gene3D" id="2.60.120.200">
    <property type="match status" value="14"/>
</dbReference>
<keyword evidence="7" id="KW-0720">Serine protease</keyword>
<dbReference type="PROSITE" id="PS00134">
    <property type="entry name" value="TRYPSIN_HIS"/>
    <property type="match status" value="1"/>
</dbReference>
<dbReference type="PRINTS" id="PR00258">
    <property type="entry name" value="SPERACTRCPTR"/>
</dbReference>
<dbReference type="PROSITE" id="PS50024">
    <property type="entry name" value="SEA"/>
    <property type="match status" value="1"/>
</dbReference>
<feature type="domain" description="MAM" evidence="21">
    <location>
        <begin position="2475"/>
        <end position="2629"/>
    </location>
</feature>
<evidence type="ECO:0000259" key="21">
    <source>
        <dbReference type="PROSITE" id="PS50060"/>
    </source>
</evidence>
<dbReference type="SMART" id="SM00020">
    <property type="entry name" value="Tryp_SPc"/>
    <property type="match status" value="1"/>
</dbReference>
<dbReference type="SMART" id="SM00192">
    <property type="entry name" value="LDLa"/>
    <property type="match status" value="7"/>
</dbReference>
<evidence type="ECO:0000259" key="23">
    <source>
        <dbReference type="PROSITE" id="PS50287"/>
    </source>
</evidence>
<evidence type="ECO:0000256" key="16">
    <source>
        <dbReference type="SAM" id="MobiDB-lite"/>
    </source>
</evidence>
<evidence type="ECO:0000256" key="3">
    <source>
        <dbReference type="ARBA" id="ARBA00022692"/>
    </source>
</evidence>
<dbReference type="PROSITE" id="PS50060">
    <property type="entry name" value="MAM_2"/>
    <property type="match status" value="13"/>
</dbReference>
<dbReference type="InterPro" id="IPR023415">
    <property type="entry name" value="LDLR_class-A_CS"/>
</dbReference>
<proteinExistence type="predicted"/>
<dbReference type="CDD" id="cd00112">
    <property type="entry name" value="LDLa"/>
    <property type="match status" value="7"/>
</dbReference>
<dbReference type="SUPFAM" id="SSF50494">
    <property type="entry name" value="Trypsin-like serine proteases"/>
    <property type="match status" value="1"/>
</dbReference>
<dbReference type="SMART" id="SM00200">
    <property type="entry name" value="SEA"/>
    <property type="match status" value="1"/>
</dbReference>
<dbReference type="Pfam" id="PF00530">
    <property type="entry name" value="SRCR"/>
    <property type="match status" value="3"/>
</dbReference>
<dbReference type="PROSITE" id="PS50240">
    <property type="entry name" value="TRYPSIN_DOM"/>
    <property type="match status" value="1"/>
</dbReference>
<dbReference type="CDD" id="cd06263">
    <property type="entry name" value="MAM"/>
    <property type="match status" value="6"/>
</dbReference>
<dbReference type="PROSITE" id="PS50068">
    <property type="entry name" value="LDLRA_2"/>
    <property type="match status" value="7"/>
</dbReference>
<evidence type="ECO:0000259" key="18">
    <source>
        <dbReference type="PROSITE" id="PS01180"/>
    </source>
</evidence>
<comment type="caution">
    <text evidence="15">Lacks conserved residue(s) required for the propagation of feature annotation.</text>
</comment>
<dbReference type="CDD" id="cd00190">
    <property type="entry name" value="Tryp_SPc"/>
    <property type="match status" value="1"/>
</dbReference>
<feature type="disulfide bond" evidence="14">
    <location>
        <begin position="3989"/>
        <end position="4004"/>
    </location>
</feature>
<evidence type="ECO:0000259" key="20">
    <source>
        <dbReference type="PROSITE" id="PS50038"/>
    </source>
</evidence>
<dbReference type="InterPro" id="IPR000859">
    <property type="entry name" value="CUB_dom"/>
</dbReference>
<evidence type="ECO:0000256" key="17">
    <source>
        <dbReference type="SAM" id="Phobius"/>
    </source>
</evidence>
<feature type="domain" description="FZ" evidence="20">
    <location>
        <begin position="2660"/>
        <end position="2783"/>
    </location>
</feature>
<dbReference type="SUPFAM" id="SSF56487">
    <property type="entry name" value="SRCR-like"/>
    <property type="match status" value="3"/>
</dbReference>
<feature type="disulfide bond" evidence="14">
    <location>
        <begin position="4551"/>
        <end position="4569"/>
    </location>
</feature>
<dbReference type="Gene3D" id="2.40.10.10">
    <property type="entry name" value="Trypsin-like serine proteases"/>
    <property type="match status" value="1"/>
</dbReference>
<feature type="disulfide bond" evidence="14">
    <location>
        <begin position="1136"/>
        <end position="1151"/>
    </location>
</feature>
<feature type="disulfide bond" evidence="15">
    <location>
        <begin position="4425"/>
        <end position="4489"/>
    </location>
</feature>
<dbReference type="SMART" id="SM00202">
    <property type="entry name" value="SR"/>
    <property type="match status" value="3"/>
</dbReference>
<evidence type="ECO:0000256" key="12">
    <source>
        <dbReference type="ARBA" id="ARBA00023180"/>
    </source>
</evidence>
<evidence type="ECO:0000256" key="2">
    <source>
        <dbReference type="ARBA" id="ARBA00022670"/>
    </source>
</evidence>
<dbReference type="SUPFAM" id="SSF82671">
    <property type="entry name" value="SEA domain"/>
    <property type="match status" value="1"/>
</dbReference>
<dbReference type="PROSITE" id="PS50038">
    <property type="entry name" value="FZ"/>
    <property type="match status" value="1"/>
</dbReference>
<evidence type="ECO:0000259" key="22">
    <source>
        <dbReference type="PROSITE" id="PS50240"/>
    </source>
</evidence>
<dbReference type="SUPFAM" id="SSF57424">
    <property type="entry name" value="LDL receptor-like module"/>
    <property type="match status" value="7"/>
</dbReference>
<dbReference type="InterPro" id="IPR018114">
    <property type="entry name" value="TRYPSIN_HIS"/>
</dbReference>
<dbReference type="FunFam" id="2.40.10.10:FF:000068">
    <property type="entry name" value="transmembrane protease serine 2"/>
    <property type="match status" value="1"/>
</dbReference>
<dbReference type="PROSITE" id="PS01209">
    <property type="entry name" value="LDLRA_1"/>
    <property type="match status" value="3"/>
</dbReference>
<dbReference type="SMART" id="SM00137">
    <property type="entry name" value="MAM"/>
    <property type="match status" value="8"/>
</dbReference>
<feature type="region of interest" description="Disordered" evidence="16">
    <location>
        <begin position="510"/>
        <end position="711"/>
    </location>
</feature>
<feature type="domain" description="MAM" evidence="21">
    <location>
        <begin position="3153"/>
        <end position="3311"/>
    </location>
</feature>
<feature type="domain" description="MAM" evidence="21">
    <location>
        <begin position="1297"/>
        <end position="1456"/>
    </location>
</feature>
<keyword evidence="8" id="KW-0735">Signal-anchor</keyword>
<feature type="disulfide bond" evidence="15">
    <location>
        <begin position="4472"/>
        <end position="4482"/>
    </location>
</feature>
<feature type="domain" description="MAM" evidence="21">
    <location>
        <begin position="1798"/>
        <end position="1957"/>
    </location>
</feature>
<evidence type="ECO:0000256" key="7">
    <source>
        <dbReference type="ARBA" id="ARBA00022825"/>
    </source>
</evidence>
<feature type="domain" description="SRCR" evidence="23">
    <location>
        <begin position="1188"/>
        <end position="1289"/>
    </location>
</feature>
<name>A0A8B6D8D6_MYTGA</name>
<dbReference type="InterPro" id="IPR043504">
    <property type="entry name" value="Peptidase_S1_PA_chymotrypsin"/>
</dbReference>
<feature type="disulfide bond" evidence="15">
    <location>
        <begin position="1260"/>
        <end position="1270"/>
    </location>
</feature>
<evidence type="ECO:0000256" key="9">
    <source>
        <dbReference type="ARBA" id="ARBA00022989"/>
    </source>
</evidence>
<feature type="domain" description="MAM" evidence="21">
    <location>
        <begin position="3489"/>
        <end position="3651"/>
    </location>
</feature>
<dbReference type="FunFam" id="2.60.120.290:FF:000013">
    <property type="entry name" value="Membrane frizzled-related protein"/>
    <property type="match status" value="1"/>
</dbReference>
<dbReference type="OrthoDB" id="6140479at2759"/>
<reference evidence="24" key="1">
    <citation type="submission" date="2018-11" db="EMBL/GenBank/DDBJ databases">
        <authorList>
            <person name="Alioto T."/>
            <person name="Alioto T."/>
        </authorList>
    </citation>
    <scope>NUCLEOTIDE SEQUENCE</scope>
</reference>
<feature type="domain" description="CUB" evidence="18">
    <location>
        <begin position="1043"/>
        <end position="1116"/>
    </location>
</feature>
<feature type="domain" description="MAM" evidence="21">
    <location>
        <begin position="4008"/>
        <end position="4162"/>
    </location>
</feature>
<feature type="domain" description="SRCR" evidence="23">
    <location>
        <begin position="2807"/>
        <end position="2908"/>
    </location>
</feature>
<feature type="compositionally biased region" description="Low complexity" evidence="16">
    <location>
        <begin position="698"/>
        <end position="711"/>
    </location>
</feature>
<dbReference type="PRINTS" id="PR00261">
    <property type="entry name" value="LDLRECEPTOR"/>
</dbReference>
<evidence type="ECO:0000256" key="14">
    <source>
        <dbReference type="PROSITE-ProRule" id="PRU00124"/>
    </source>
</evidence>
<dbReference type="InterPro" id="IPR013320">
    <property type="entry name" value="ConA-like_dom_sf"/>
</dbReference>
<keyword evidence="5" id="KW-0677">Repeat</keyword>
<dbReference type="PANTHER" id="PTHR23282">
    <property type="entry name" value="APICAL ENDOSOMAL GLYCOPROTEIN PRECURSOR"/>
    <property type="match status" value="1"/>
</dbReference>
<accession>A0A8B6D8D6</accession>
<keyword evidence="3 17" id="KW-0812">Transmembrane</keyword>
<evidence type="ECO:0000256" key="13">
    <source>
        <dbReference type="PROSITE-ProRule" id="PRU00090"/>
    </source>
</evidence>
<feature type="compositionally biased region" description="Low complexity" evidence="16">
    <location>
        <begin position="652"/>
        <end position="690"/>
    </location>
</feature>
<keyword evidence="10 17" id="KW-0472">Membrane</keyword>
<dbReference type="InterPro" id="IPR036364">
    <property type="entry name" value="SEA_dom_sf"/>
</dbReference>
<evidence type="ECO:0000256" key="10">
    <source>
        <dbReference type="ARBA" id="ARBA00023136"/>
    </source>
</evidence>
<dbReference type="GO" id="GO:0005886">
    <property type="term" value="C:plasma membrane"/>
    <property type="evidence" value="ECO:0007669"/>
    <property type="project" value="UniProtKB-SubCell"/>
</dbReference>
<comment type="subcellular location">
    <subcellularLocation>
        <location evidence="1">Cell membrane</location>
        <topology evidence="1">Single-pass type II membrane protein</topology>
    </subcellularLocation>
</comment>
<dbReference type="SUPFAM" id="SSF49854">
    <property type="entry name" value="Spermadhesin, CUB domain"/>
    <property type="match status" value="2"/>
</dbReference>
<feature type="disulfide bond" evidence="14">
    <location>
        <begin position="4563"/>
        <end position="4578"/>
    </location>
</feature>
<dbReference type="Gene3D" id="1.10.2000.10">
    <property type="entry name" value="Frizzled cysteine-rich domain"/>
    <property type="match status" value="1"/>
</dbReference>
<feature type="domain" description="MAM" evidence="21">
    <location>
        <begin position="1635"/>
        <end position="1796"/>
    </location>
</feature>
<feature type="domain" description="MAM" evidence="21">
    <location>
        <begin position="3313"/>
        <end position="3484"/>
    </location>
</feature>
<dbReference type="InterPro" id="IPR035914">
    <property type="entry name" value="Sperma_CUB_dom_sf"/>
</dbReference>
<dbReference type="InterPro" id="IPR051560">
    <property type="entry name" value="MAM_domain-containing"/>
</dbReference>
<keyword evidence="9 17" id="KW-1133">Transmembrane helix</keyword>
<evidence type="ECO:0000256" key="15">
    <source>
        <dbReference type="PROSITE-ProRule" id="PRU00196"/>
    </source>
</evidence>
<dbReference type="FunFam" id="3.10.250.10:FF:000006">
    <property type="entry name" value="neurotrypsin isoform X2"/>
    <property type="match status" value="1"/>
</dbReference>
<evidence type="ECO:0000256" key="4">
    <source>
        <dbReference type="ARBA" id="ARBA00022729"/>
    </source>
</evidence>
<feature type="non-terminal residue" evidence="24">
    <location>
        <position position="4903"/>
    </location>
</feature>
<dbReference type="Gene3D" id="3.10.250.10">
    <property type="entry name" value="SRCR-like domain"/>
    <property type="match status" value="3"/>
</dbReference>
<dbReference type="InterPro" id="IPR036055">
    <property type="entry name" value="LDL_receptor-like_sf"/>
</dbReference>
<keyword evidence="6" id="KW-0378">Hydrolase</keyword>
<feature type="domain" description="CUB" evidence="18">
    <location>
        <begin position="906"/>
        <end position="1019"/>
    </location>
</feature>
<dbReference type="GO" id="GO:0006508">
    <property type="term" value="P:proteolysis"/>
    <property type="evidence" value="ECO:0007669"/>
    <property type="project" value="UniProtKB-KW"/>
</dbReference>
<evidence type="ECO:0000256" key="1">
    <source>
        <dbReference type="ARBA" id="ARBA00004401"/>
    </source>
</evidence>
<dbReference type="SUPFAM" id="SSF49899">
    <property type="entry name" value="Concanavalin A-like lectins/glucanases"/>
    <property type="match status" value="14"/>
</dbReference>
<feature type="compositionally biased region" description="Polar residues" evidence="16">
    <location>
        <begin position="632"/>
        <end position="651"/>
    </location>
</feature>
<dbReference type="InterPro" id="IPR001254">
    <property type="entry name" value="Trypsin_dom"/>
</dbReference>
<dbReference type="PANTHER" id="PTHR23282:SF142">
    <property type="entry name" value="MAM DOMAIN-CONTAINING PROTEIN"/>
    <property type="match status" value="1"/>
</dbReference>
<dbReference type="GO" id="GO:0004252">
    <property type="term" value="F:serine-type endopeptidase activity"/>
    <property type="evidence" value="ECO:0007669"/>
    <property type="project" value="InterPro"/>
</dbReference>
<dbReference type="Pfam" id="PF00057">
    <property type="entry name" value="Ldl_recept_a"/>
    <property type="match status" value="5"/>
</dbReference>
<dbReference type="SMART" id="SM00042">
    <property type="entry name" value="CUB"/>
    <property type="match status" value="2"/>
</dbReference>
<dbReference type="Pfam" id="PF00089">
    <property type="entry name" value="Trypsin"/>
    <property type="match status" value="1"/>
</dbReference>
<feature type="compositionally biased region" description="Low complexity" evidence="16">
    <location>
        <begin position="510"/>
        <end position="631"/>
    </location>
</feature>
<dbReference type="InterPro" id="IPR036772">
    <property type="entry name" value="SRCR-like_dom_sf"/>
</dbReference>
<evidence type="ECO:0000256" key="8">
    <source>
        <dbReference type="ARBA" id="ARBA00022968"/>
    </source>
</evidence>
<sequence>MDRGKSKKTDRYGRDHIIRLYEPEPDYSRECETYRPDFIQKDYLQNKIPSLWNHKNIPSPYQETLASQYLCGLHKTTSEDRLNSSVSTTSTHKPRSRCAILLFLVIGIVTLVGGAIAVAVYFTSIRNEQITPSTPTTTNRHDLPEKLTYKGYIPIDSTWDEELANKSSPKYQQKAENVSHMIDKVYQSSDLNDIYIGNIVNGFRKGSTEVIVDLTFKNPELNESSVTVGMNEGMIVTTFVQVVQSGKVEEVKDFEIDTQKISFEDITPTISDSTKVTTTTTKQTTTTPSTQTTPTSTKITSNTPSTPIPTSKIVTTPTTTTTTTTTTIPTTPTTTNKTTTTTPTTTTPYNTTTSPTTTPPTTTAAQTTTTPTTTATQTTTTPTVTTQQPTTTSAPTTTLSKTTTTTLTPTKTTQQPTTTTTASTTTTPTVTKQQSTTTTTASTITASTTTSTTVTKHQPTTTTTASQLLNQQLLHRHYYTATYNNNFCINNYCINNYYTDSYYTATNNNNTTASTTTTPTVTTQQPTTTTTTPTVTTQQPTTTASASTTTASTTTTPTITKQQSTTTTTTTTAPTTTNTPTNITTPSSVTSPTTSTTPAITTTTTQPTTSPLLSTETTVTTSGTTNYPSTTMQPANTATSGTTNSPSTTMQPANTTTSGTTNAPSTTMQSANTTTNLTTTTMQPANTATSGTTNSQFTTMQPANTTTNSTTTTVEHANTATLGNINSTTTTYPEFTTFPTIESRVVFEVQAVMRNITWVSAFTNSSSQEYQQLLYTINQMNIEIQNYMSSMDNTTSMSRHMPVSQIYEKTVLRNVSELGGNVMMTFDIILKARYFIMQDGSTMMIDSSMIKKIVSVAVGVNQIDLHVIDLGSSPDITTPEGTIDVESTTHVTGNTSSTLQPREISCYENYNASNGRIQSPNYPADYPNSITCHYLIQSPLMLPITLSFIDFEVEARSSGSCYDYVEIFDGNSSTDHRLAKYCGSSLPNPVTAFSAEMLIVFYTDGLVVMRGFNAMFLDFSISTNFSTPSTESSPTTSDQQGNCVGDYNGLKGSITSPNYPYNYPNNQRCYYYINSHEGYIISLTFTDFNTESCCDNVKVYDGANTSYPLLLTLRGCAVDQIQCSPVLECISVYNLCDGIEDCSNGFDEQYCQNYTLLTSTPSTVFSSPIATDFTQESTTPSTTSKIEIRLVNGSNCLEGRVEIKMNGLWGTIAASSFTYRAAGVICQTLGYSGDGAMPFNYGYFGKADSEVPVWYTYLYCYSGNTRLEDCYRSLNGPGDHDYDVGVRCKIGGYGSEYYCSFQSVCNFLTPYSVSRVHWSSRNGCTGSSYTGPCGGYDNDTNSYYIYLETSSGSEGDAAELTTSVSFDEWPRCLSFYYHMYGDTINELQVKVVSNYSQNGTVIWSRRNNQGNIWHFVSLDISSLLGLEIKFVGIRGSSYTGDIALDEIKLTRGTCGSASTKFVCPVDEEESGVNCTFSTSAACNYTIAIIQGMHAWNYKSQFTHGKNLPIVDVSGTPYGYFFYQNSNGTEGNSACIISPVFSSSSISTLHFYSYFGGINVGSLNVSTIMSSGQKTSLWLKQGEQDPGWLLSCVPFKMHTNLSLEFIATASSDGNSVIAIDNVTVSDDPCRYGILEELCDFSQPFMCGYDVTNQSQMYRWVRHSGSTHTELTGPNTDTSNCGYYMYADACFGNLGDVSMLNFPQFNSTGSQNVLFKYHMFGKNIGTLHVKAKNENDKSVITLLSLTGSQNSDWVQVCVPLTIAAGTKTEITFTAIRGNGMLGDIAIDDILVTEHDCPHNVSCDFSYGTCDYATIQSTNGVKWVKGQRTDVSSDNTIGNYFYVMSDNSAGGTQTFLFSKYFQALGGESVSFDYLNTQFTRFEIGYINTLSGNDTMYDIQYSDINFLYTTTSPADQWTRQCINLGAVTGTIAIIFVHTSRGSNSQLTAVDNIDVSMFGCHEGIYESMCRFEPSDLCGYNITTPDNCPTEHTYSWTKQRLTGNHFLLANGSLGKIGDTALIEFPSKFISSMRYIHFNYLIENWKSERNLMFSISSEDNFTSVMPTSPYISAWQNYCLAISSSKTVSLKIQTGRTSSNSDANVYIDDVVLSSDACPAKSVTCDFDDAVLCGYYSSGAWERQAYGARTGDYYMKSTPVRLISSALVSPSNNFTDDIQCLQFKYIFTASSNAHLTLILYRGNSESTKISLQKADNWKHFLYQTRETFTFLVFLLEPFNTNVGGSVEAGIDNVTLSKGDCSQVDCETDEQRCASGLQCTPQSYVCDGMINCYDGSDEKSCAGSISCDFESPRICEYRLTGSNIIRVNDTDGDHHISIYLNGFHLLQSPFEFITTVSCLSFLTKSSEYISNGNLRITLEDSEGLLHPLHTISSMKVTSFWKQYRIKVPSGNYSIAFELLFPTSYYYYGYLRINNISIQSGECGDGCGNGYFNCTADDMCIPEQYVCDRHWTCSDGEDELLCDYSITCSFDDLYLLCDYDIGSWRPSVIDSIFTLNLPDLTSNTSSGSYMYTGDLRGVYKDKEMNSPTLKTNTQSCVEFYYAFVRPHKYSSSFLKIITNSSFELTEVFSLVEYQVVDNLQWKKGEFAVKAGQFSLKFIAGGHMSAVAIDEIFVYEGNCAESNETLYESGLISSTTVQETTASAVESTTNMLSTNTCYQHYTAVCSSHYGLTFTMFPNVFGHQDYNEAMTMWNYMYSQSRPSVRACEMLFTNLMCSTLFPVCLSGDTRQVCQQSCLNAFETLYSETCDYNTPMPNQYDLIYYCGILRDDDSCITLPDYFANYSTETTTTENQITNDVQVRLVGGSSEHEGRVEIFYNNEWGTICDDSWDNNDAQVVCRMLGKKSNGAIAKQSAYYGAGSGQIWLDDVNCVGSEITITQCTNRGWGSHNCGHSEDASVICGVEVNISHLAIIPTISERDGIIEMVANGHFGYLYCNEQTYCPTLVCQYLGYSSGTYERSYYESGLSYHEVVCNSATTQLTDCGITFLTSNYYLSSVKCVDDNEGIDCTFGYNYQGVCSYRANNYGNGWSLVNNGYALYSYNGNTSSELISNPFSTISGGSIRVKFKILSSTQRLHFRLYTVHTIVDLGYAVSGETSACLDLPPSLLGRLIVTGYSLIPISSNSLVAYVYDIKMYQAEPCPKPFPYGACQFDRKCHVNIECSTSIADPIPFKWIKTNDNTTENKYIKAGALFGKPGDKAKFSIPLNVSSKQNMKFKYRNTASRTNSSVSNSLQIKLSYNEETEQIFESLNINTYGSWEPVCVSMLYSRTGNISNGDIEFIATRGSSYLDDIDVDDVELIETGCPHFASCDFQSATYCHYTKVSDSSFSWHWKTNNLAYNFTQNVPIIDDTEKTGNGGYMYTSSCQPFGNESKGDKASLTTPLFEIKSSISKTASFFYYMNGLNTGSFRVYVNKHLDPVVSTEVFSINSSQGNDWSFTCINLPRENVTLSITFTAILGEGCDSVFAVDDVTISDGICADHLNEVTCSFEGQNSCKYSTNSTTGSNYQWTRRGGRTPSDMTGPYGDADGDFNGHFMYAASSNGQPGDMTYLSFPSFISYNPSSLHFSYNMWGTDIGTLDIQSQSIASSIVTKLWNRTGEQSQYWTKDCIPITTNIVQIIQFVATKVSGSNGDIAVDNIYVAEGSCSDKSLVCDFEDGTFLCGYINGTSLTNEGSWVSVLHNSDNAAATASTGNGRFIWSASNSNESILLSPEMTVSSPTCITFQYYTKFPQPFGGYLSIYVIKISSSRNESSINVWSTNTDTGNTWKTGQFELPINNTDYHYRMMVYKSNGEVGLDKINVSTSGCITLSSSVSCDFEAPYMCGYTSDAMNARQVIYQDWIYDHTYQNRSGTLYGMVSYLGYSFSFNSPVQKVSTISCLSMYYIGHVNLFEFNIEYKSRNSFTNTRTNFSDATLIDLSNVWKPAQWTVDPGEIKINFLISDYNYDVKYFGIDDVRLTPGECPSLVCPGDLVPCHNDGICIPEKVECDHILQCPSGEDEAECPVAINCDFEKQYACGYLLGSNFIWRDAFVHHLPAVDHTFGQNGTGHYMFFSSDSRETGTLTSPPVVTSHGGCVKFYYNMEGGVSAELKVYVQITGTRSMVFYANGIYIERDEWQEGYFGLPAGVTRIEFVAYGDVSFLSPGIVAIDDVSFTEGVNCSNHDCYNTRNKFKCVHSGVCIPEFLTRDGYKDCLDGSDEAFITYTDDIENVENVDNSTDNVISACTFESLTEAGCLFYNDQSGSDDADWRRNTGATGSTRTGPDQAIDGDYYLYIETSSGTMSLGEHARFISTVLNPDTEICLSFYYHMYGDSMGTLEVILETPGFNQTIFNQSYDQGNQWYFQQLYIQPRNYLQIVFNAIDGNGFQGDIALDHIMLFLGECGNYTLSNDNNELMASIRLVGGQTNTTGRLEIQDEKGGFFSPVCSGYQYWDKDDAIVACRQLGYNNSRMHTLSEYGKGRVERSRFGYTFYCDGTEDNLRSCAKATVSCSSTTDVVALDCSNTECFENEYSCGDSEKTCVSMDLVCDGNVDCPNLADEQNCASCGNDQFECSNHECVPLINRCDGVPQCDDKSDEFRCVQRDSNGQISIYRDGTWILLCYTTDITLAEYLCSITGYGSFNSQSAGVTINDGFLAQPGSNPNGVVTNYVLSSQMSCNALTLQCGDIECGVPSVSSTSVGSYVLYGNDAVQGEWPWQILFFMDGSSGCGATLIDPYFAITAAHCVESSSSFMIHVGEVKESEMLGPDDQGQRISVAQVISHPDYTGRSTGWKSDVAILRLSQAAYFNDNVRPACLATEIHESFENCYITGWGYKEDVAHVSSTPDNLQEARVDVNVDIDRCNKSYQAIGLNLPPTSVCVENKNPYAPSCNGDSGGPLVCQNKYGRWELVGVTSFGIRGCRVDQFP</sequence>
<dbReference type="Pfam" id="PF01390">
    <property type="entry name" value="SEA"/>
    <property type="match status" value="1"/>
</dbReference>
<dbReference type="Proteomes" id="UP000596742">
    <property type="component" value="Unassembled WGS sequence"/>
</dbReference>
<keyword evidence="11 15" id="KW-1015">Disulfide bond</keyword>
<feature type="domain" description="SEA" evidence="19">
    <location>
        <begin position="143"/>
        <end position="268"/>
    </location>
</feature>
<feature type="transmembrane region" description="Helical" evidence="17">
    <location>
        <begin position="100"/>
        <end position="122"/>
    </location>
</feature>
<dbReference type="InterPro" id="IPR020067">
    <property type="entry name" value="Frizzled_dom"/>
</dbReference>
<feature type="domain" description="Peptidase S1" evidence="22">
    <location>
        <begin position="4681"/>
        <end position="4903"/>
    </location>
</feature>
<dbReference type="InterPro" id="IPR000082">
    <property type="entry name" value="SEA_dom"/>
</dbReference>
<keyword evidence="25" id="KW-1185">Reference proteome</keyword>
<feature type="disulfide bond" evidence="15">
    <location>
        <begin position="2877"/>
        <end position="2887"/>
    </location>
</feature>
<feature type="domain" description="SRCR" evidence="23">
    <location>
        <begin position="4398"/>
        <end position="4501"/>
    </location>
</feature>
<evidence type="ECO:0000313" key="24">
    <source>
        <dbReference type="EMBL" id="VDI15468.1"/>
    </source>
</evidence>
<dbReference type="InterPro" id="IPR001190">
    <property type="entry name" value="SRCR"/>
</dbReference>
<feature type="disulfide bond" evidence="14">
    <location>
        <begin position="4544"/>
        <end position="4556"/>
    </location>
</feature>
<keyword evidence="2" id="KW-0645">Protease</keyword>
<evidence type="ECO:0000256" key="6">
    <source>
        <dbReference type="ARBA" id="ARBA00022801"/>
    </source>
</evidence>
<feature type="domain" description="MAM" evidence="21">
    <location>
        <begin position="4223"/>
        <end position="4384"/>
    </location>
</feature>
<dbReference type="PROSITE" id="PS00420">
    <property type="entry name" value="SRCR_1"/>
    <property type="match status" value="1"/>
</dbReference>
<keyword evidence="12" id="KW-0325">Glycoprotein</keyword>
<dbReference type="CDD" id="cd00041">
    <property type="entry name" value="CUB"/>
    <property type="match status" value="2"/>
</dbReference>
<feature type="disulfide bond" evidence="13">
    <location>
        <begin position="2739"/>
        <end position="2780"/>
    </location>
</feature>
<dbReference type="EMBL" id="UYJE01002991">
    <property type="protein sequence ID" value="VDI15468.1"/>
    <property type="molecule type" value="Genomic_DNA"/>
</dbReference>
<organism evidence="24 25">
    <name type="scientific">Mytilus galloprovincialis</name>
    <name type="common">Mediterranean mussel</name>
    <dbReference type="NCBI Taxonomy" id="29158"/>
    <lineage>
        <taxon>Eukaryota</taxon>
        <taxon>Metazoa</taxon>
        <taxon>Spiralia</taxon>
        <taxon>Lophotrochozoa</taxon>
        <taxon>Mollusca</taxon>
        <taxon>Bivalvia</taxon>
        <taxon>Autobranchia</taxon>
        <taxon>Pteriomorphia</taxon>
        <taxon>Mytilida</taxon>
        <taxon>Mytiloidea</taxon>
        <taxon>Mytilidae</taxon>
        <taxon>Mytilinae</taxon>
        <taxon>Mytilus</taxon>
    </lineage>
</organism>
<dbReference type="PROSITE" id="PS50287">
    <property type="entry name" value="SRCR_2"/>
    <property type="match status" value="3"/>
</dbReference>
<dbReference type="InterPro" id="IPR036790">
    <property type="entry name" value="Frizzled_dom_sf"/>
</dbReference>